<dbReference type="InterPro" id="IPR014044">
    <property type="entry name" value="CAP_dom"/>
</dbReference>
<feature type="domain" description="SLH" evidence="3">
    <location>
        <begin position="405"/>
        <end position="468"/>
    </location>
</feature>
<dbReference type="PANTHER" id="PTHR31157">
    <property type="entry name" value="SCP DOMAIN-CONTAINING PROTEIN"/>
    <property type="match status" value="1"/>
</dbReference>
<dbReference type="SUPFAM" id="SSF49373">
    <property type="entry name" value="Invasin/intimin cell-adhesion fragments"/>
    <property type="match status" value="1"/>
</dbReference>
<dbReference type="Gene3D" id="3.40.33.10">
    <property type="entry name" value="CAP"/>
    <property type="match status" value="1"/>
</dbReference>
<name>A0AAP5H0M1_PAEAM</name>
<dbReference type="InterPro" id="IPR032812">
    <property type="entry name" value="SbsA_Ig"/>
</dbReference>
<keyword evidence="2" id="KW-0472">Membrane</keyword>
<keyword evidence="1" id="KW-0732">Signal</keyword>
<organism evidence="4 5">
    <name type="scientific">Paenibacillus amylolyticus</name>
    <dbReference type="NCBI Taxonomy" id="1451"/>
    <lineage>
        <taxon>Bacteria</taxon>
        <taxon>Bacillati</taxon>
        <taxon>Bacillota</taxon>
        <taxon>Bacilli</taxon>
        <taxon>Bacillales</taxon>
        <taxon>Paenibacillaceae</taxon>
        <taxon>Paenibacillus</taxon>
    </lineage>
</organism>
<protein>
    <submittedName>
        <fullName evidence="4">Uncharacterized protein YkwD</fullName>
    </submittedName>
</protein>
<keyword evidence="2" id="KW-0812">Transmembrane</keyword>
<dbReference type="InterPro" id="IPR035940">
    <property type="entry name" value="CAP_sf"/>
</dbReference>
<keyword evidence="2" id="KW-1133">Transmembrane helix</keyword>
<evidence type="ECO:0000256" key="1">
    <source>
        <dbReference type="ARBA" id="ARBA00022729"/>
    </source>
</evidence>
<reference evidence="4" key="1">
    <citation type="submission" date="2023-07" db="EMBL/GenBank/DDBJ databases">
        <title>Sorghum-associated microbial communities from plants grown in Nebraska, USA.</title>
        <authorList>
            <person name="Schachtman D."/>
        </authorList>
    </citation>
    <scope>NUCLEOTIDE SEQUENCE</scope>
    <source>
        <strain evidence="4">BE80</strain>
    </source>
</reference>
<dbReference type="Pfam" id="PF00188">
    <property type="entry name" value="CAP"/>
    <property type="match status" value="1"/>
</dbReference>
<evidence type="ECO:0000313" key="4">
    <source>
        <dbReference type="EMBL" id="MDR6722801.1"/>
    </source>
</evidence>
<evidence type="ECO:0000259" key="3">
    <source>
        <dbReference type="PROSITE" id="PS51272"/>
    </source>
</evidence>
<dbReference type="Gene3D" id="2.60.40.1080">
    <property type="match status" value="1"/>
</dbReference>
<dbReference type="AlphaFoldDB" id="A0AAP5H0M1"/>
<dbReference type="InterPro" id="IPR001119">
    <property type="entry name" value="SLH_dom"/>
</dbReference>
<evidence type="ECO:0000313" key="5">
    <source>
        <dbReference type="Proteomes" id="UP001254832"/>
    </source>
</evidence>
<dbReference type="EMBL" id="JAVDTR010000003">
    <property type="protein sequence ID" value="MDR6722801.1"/>
    <property type="molecule type" value="Genomic_DNA"/>
</dbReference>
<feature type="transmembrane region" description="Helical" evidence="2">
    <location>
        <begin position="21"/>
        <end position="39"/>
    </location>
</feature>
<accession>A0AAP5H0M1</accession>
<dbReference type="CDD" id="cd05379">
    <property type="entry name" value="CAP_bacterial"/>
    <property type="match status" value="1"/>
</dbReference>
<sequence>MLFIHRHRHSSSTKRRHFFTKVAYVTTVLTLFSLLAGTFSTHVVPHASADSTGYTQDQLDALDFLNTVRAKVGVPPLKLNPLITRAAESHATYYNTNKSKAPDLSSHLQVEGMPGFTGKNMKNRIEAAGYAAPMGYAYSEAMHFKQKSSSAALQGFLDTAYHREIVLDPTIVEAGFGLVDGTAVADFAGPWKTKEEGTMAVYPYDQQTNVPVGFYGNEIPNPLKQFGVTFSGYIISAAAQLEMISHQVIVKDSRGNELPYHEQLHGKTLFIYPKSVLKGNQTYTVSLTYSTGEATGSKNKTWSFTTGKGTNLTSITPFIEEVTLNQGEQLQLRWTSHYDDNAFDEATEGLSYISSNAKGLKVSTAGIINAIQPGNYTVKATLEGKTTQVQVKVYPKWKTRNYNSSLTKLPSDITGHPLQEALEWGLKLGIVSPASNGLLQPNSTVTEAEFWMMLLKAYRIDIQSYQAPKKTLVDAAYQIAKDRNYPLAGITKVASRNKAITRLQIAEIVSAADGKHFVGSNAIQYVLGNDYVRGKTELSYSGYEGSDTVTRAEALQILKYLHNGISVLEGRPTIPTDPLTLPKMPKKEVYIKPATYTDQSFFAEYRPDGRLVLEGKFLKLKGQSINIKVQEGPISKHIEEVTVQFDQSGNFHTEVGPYSPQQLNLYMYAPSITYGLTVIKGKMNMGQF</sequence>
<proteinExistence type="predicted"/>
<dbReference type="Pfam" id="PF00395">
    <property type="entry name" value="SLH"/>
    <property type="match status" value="1"/>
</dbReference>
<dbReference type="Proteomes" id="UP001254832">
    <property type="component" value="Unassembled WGS sequence"/>
</dbReference>
<evidence type="ECO:0000256" key="2">
    <source>
        <dbReference type="SAM" id="Phobius"/>
    </source>
</evidence>
<dbReference type="SUPFAM" id="SSF55797">
    <property type="entry name" value="PR-1-like"/>
    <property type="match status" value="1"/>
</dbReference>
<gene>
    <name evidence="4" type="ORF">J2W91_001253</name>
</gene>
<dbReference type="InterPro" id="IPR008964">
    <property type="entry name" value="Invasin/intimin_cell_adhesion"/>
</dbReference>
<dbReference type="PANTHER" id="PTHR31157:SF1">
    <property type="entry name" value="SCP DOMAIN-CONTAINING PROTEIN"/>
    <property type="match status" value="1"/>
</dbReference>
<dbReference type="Pfam" id="PF13205">
    <property type="entry name" value="Big_5"/>
    <property type="match status" value="1"/>
</dbReference>
<comment type="caution">
    <text evidence="4">The sequence shown here is derived from an EMBL/GenBank/DDBJ whole genome shotgun (WGS) entry which is preliminary data.</text>
</comment>
<dbReference type="PROSITE" id="PS51272">
    <property type="entry name" value="SLH"/>
    <property type="match status" value="1"/>
</dbReference>